<dbReference type="CDD" id="cd02696">
    <property type="entry name" value="MurNAc-LAA"/>
    <property type="match status" value="1"/>
</dbReference>
<dbReference type="SMART" id="SM00646">
    <property type="entry name" value="Ami_3"/>
    <property type="match status" value="1"/>
</dbReference>
<name>A0A1M6EW62_9CLOT</name>
<dbReference type="GO" id="GO:0008745">
    <property type="term" value="F:N-acetylmuramoyl-L-alanine amidase activity"/>
    <property type="evidence" value="ECO:0007669"/>
    <property type="project" value="InterPro"/>
</dbReference>
<keyword evidence="3" id="KW-1185">Reference proteome</keyword>
<dbReference type="GO" id="GO:0030288">
    <property type="term" value="C:outer membrane-bounded periplasmic space"/>
    <property type="evidence" value="ECO:0007669"/>
    <property type="project" value="TreeGrafter"/>
</dbReference>
<accession>A0A1M6EW62</accession>
<dbReference type="Gene3D" id="3.40.630.40">
    <property type="entry name" value="Zn-dependent exopeptidases"/>
    <property type="match status" value="1"/>
</dbReference>
<dbReference type="Proteomes" id="UP000184080">
    <property type="component" value="Unassembled WGS sequence"/>
</dbReference>
<dbReference type="RefSeq" id="WP_073005529.1">
    <property type="nucleotide sequence ID" value="NZ_FQZO01000002.1"/>
</dbReference>
<protein>
    <submittedName>
        <fullName evidence="2">Hydrophobic W protein</fullName>
    </submittedName>
</protein>
<dbReference type="InterPro" id="IPR002508">
    <property type="entry name" value="MurNAc-LAA_cat"/>
</dbReference>
<dbReference type="SMART" id="SM00728">
    <property type="entry name" value="ChW"/>
    <property type="match status" value="3"/>
</dbReference>
<sequence>MKIAYRAGHNPQAPGAVGILNEIVVNREVLPHFGAYLMSLGYEALDVTPPKGMSKSDDLAYGVNKANAWGADLFISLHVNKAYEKYIGAIGSEVCAHNSNNSYAINVAKALYDLGFTDDEGKQRRKSTNGLNINPSLYELKHTKMPAMIVEMFFLEATKDVELYKKIGPQIIAKVIAEGIEGKKVQSAPAPDPAPKPSVIYEAHVQDIGWQGKRKNGETAGTTGQSKRLEALTIKLENTSAKLEMQGHIEGKGWTSIRTDGEVVGTMGESLRLEAIAIKGIGVTVTYRVHVQDIGWTNWVRDREVAGTTGQGRRIEAIEIKLV</sequence>
<evidence type="ECO:0000313" key="2">
    <source>
        <dbReference type="EMBL" id="SHI89666.1"/>
    </source>
</evidence>
<dbReference type="PANTHER" id="PTHR30404:SF8">
    <property type="entry name" value="AUTOLYSIN PH-RELATED"/>
    <property type="match status" value="1"/>
</dbReference>
<dbReference type="Pfam" id="PF07538">
    <property type="entry name" value="ChW"/>
    <property type="match status" value="3"/>
</dbReference>
<dbReference type="SUPFAM" id="SSF53187">
    <property type="entry name" value="Zn-dependent exopeptidases"/>
    <property type="match status" value="1"/>
</dbReference>
<dbReference type="AlphaFoldDB" id="A0A1M6EW62"/>
<dbReference type="STRING" id="1121298.SAMN05444401_1717"/>
<dbReference type="GO" id="GO:0009253">
    <property type="term" value="P:peptidoglycan catabolic process"/>
    <property type="evidence" value="ECO:0007669"/>
    <property type="project" value="InterPro"/>
</dbReference>
<dbReference type="PANTHER" id="PTHR30404">
    <property type="entry name" value="N-ACETYLMURAMOYL-L-ALANINE AMIDASE"/>
    <property type="match status" value="1"/>
</dbReference>
<evidence type="ECO:0000313" key="3">
    <source>
        <dbReference type="Proteomes" id="UP000184080"/>
    </source>
</evidence>
<dbReference type="OrthoDB" id="5344211at2"/>
<evidence type="ECO:0000259" key="1">
    <source>
        <dbReference type="SMART" id="SM00646"/>
    </source>
</evidence>
<dbReference type="Pfam" id="PF01520">
    <property type="entry name" value="Amidase_3"/>
    <property type="match status" value="1"/>
</dbReference>
<dbReference type="InterPro" id="IPR050695">
    <property type="entry name" value="N-acetylmuramoyl_amidase_3"/>
</dbReference>
<reference evidence="2 3" key="1">
    <citation type="submission" date="2016-11" db="EMBL/GenBank/DDBJ databases">
        <authorList>
            <person name="Jaros S."/>
            <person name="Januszkiewicz K."/>
            <person name="Wedrychowicz H."/>
        </authorList>
    </citation>
    <scope>NUCLEOTIDE SEQUENCE [LARGE SCALE GENOMIC DNA]</scope>
    <source>
        <strain evidence="2 3">DSM 21864</strain>
    </source>
</reference>
<dbReference type="EMBL" id="FQZO01000002">
    <property type="protein sequence ID" value="SHI89666.1"/>
    <property type="molecule type" value="Genomic_DNA"/>
</dbReference>
<proteinExistence type="predicted"/>
<feature type="domain" description="MurNAc-LAA" evidence="1">
    <location>
        <begin position="63"/>
        <end position="181"/>
    </location>
</feature>
<gene>
    <name evidence="2" type="ORF">SAMN05444401_1717</name>
</gene>
<organism evidence="2 3">
    <name type="scientific">Clostridium amylolyticum</name>
    <dbReference type="NCBI Taxonomy" id="1121298"/>
    <lineage>
        <taxon>Bacteria</taxon>
        <taxon>Bacillati</taxon>
        <taxon>Bacillota</taxon>
        <taxon>Clostridia</taxon>
        <taxon>Eubacteriales</taxon>
        <taxon>Clostridiaceae</taxon>
        <taxon>Clostridium</taxon>
    </lineage>
</organism>
<dbReference type="InterPro" id="IPR006637">
    <property type="entry name" value="ChW"/>
</dbReference>